<evidence type="ECO:0000256" key="2">
    <source>
        <dbReference type="ARBA" id="ARBA00005690"/>
    </source>
</evidence>
<dbReference type="GO" id="GO:0006281">
    <property type="term" value="P:DNA repair"/>
    <property type="evidence" value="ECO:0007669"/>
    <property type="project" value="InterPro"/>
</dbReference>
<evidence type="ECO:0000256" key="5">
    <source>
        <dbReference type="ARBA" id="ARBA00022771"/>
    </source>
</evidence>
<dbReference type="CDD" id="cd04474">
    <property type="entry name" value="RPA1_DBD_A"/>
    <property type="match status" value="1"/>
</dbReference>
<evidence type="ECO:0000259" key="12">
    <source>
        <dbReference type="Pfam" id="PF04057"/>
    </source>
</evidence>
<dbReference type="PANTHER" id="PTHR47165">
    <property type="entry name" value="OS03G0429900 PROTEIN"/>
    <property type="match status" value="1"/>
</dbReference>
<dbReference type="GO" id="GO:0008270">
    <property type="term" value="F:zinc ion binding"/>
    <property type="evidence" value="ECO:0007669"/>
    <property type="project" value="UniProtKB-KW"/>
</dbReference>
<organism evidence="15 16">
    <name type="scientific">Stylophora pistillata</name>
    <name type="common">Smooth cauliflower coral</name>
    <dbReference type="NCBI Taxonomy" id="50429"/>
    <lineage>
        <taxon>Eukaryota</taxon>
        <taxon>Metazoa</taxon>
        <taxon>Cnidaria</taxon>
        <taxon>Anthozoa</taxon>
        <taxon>Hexacorallia</taxon>
        <taxon>Scleractinia</taxon>
        <taxon>Astrocoeniina</taxon>
        <taxon>Pocilloporidae</taxon>
        <taxon>Stylophora</taxon>
    </lineage>
</organism>
<dbReference type="GO" id="GO:0006310">
    <property type="term" value="P:DNA recombination"/>
    <property type="evidence" value="ECO:0007669"/>
    <property type="project" value="InterPro"/>
</dbReference>
<dbReference type="NCBIfam" id="TIGR00617">
    <property type="entry name" value="rpa1"/>
    <property type="match status" value="1"/>
</dbReference>
<comment type="subcellular location">
    <subcellularLocation>
        <location evidence="1 9">Nucleus</location>
    </subcellularLocation>
</comment>
<dbReference type="InterPro" id="IPR007199">
    <property type="entry name" value="Rep_factor-A_N"/>
</dbReference>
<evidence type="ECO:0000256" key="4">
    <source>
        <dbReference type="ARBA" id="ARBA00022723"/>
    </source>
</evidence>
<evidence type="ECO:0000256" key="8">
    <source>
        <dbReference type="ARBA" id="ARBA00023242"/>
    </source>
</evidence>
<keyword evidence="8 9" id="KW-0539">Nucleus</keyword>
<comment type="function">
    <text evidence="9">As part of the heterotrimeric replication protein A complex (RPA/RP-A), binds and stabilizes single-stranded DNA intermediates, that form during DNA replication or upon DNA stress. It prevents their reannealing and in parallel, recruits and activates different proteins and complexes involved in DNA metabolism. Thereby, it plays an essential role both in DNA replication and the cellular response to DNA damage.</text>
</comment>
<dbReference type="Gene3D" id="2.40.50.140">
    <property type="entry name" value="Nucleic acid-binding proteins"/>
    <property type="match status" value="4"/>
</dbReference>
<dbReference type="Proteomes" id="UP000225706">
    <property type="component" value="Unassembled WGS sequence"/>
</dbReference>
<evidence type="ECO:0000256" key="1">
    <source>
        <dbReference type="ARBA" id="ARBA00004123"/>
    </source>
</evidence>
<dbReference type="InterPro" id="IPR031657">
    <property type="entry name" value="REPA_OB_2"/>
</dbReference>
<dbReference type="InterPro" id="IPR004365">
    <property type="entry name" value="NA-bd_OB_tRNA"/>
</dbReference>
<evidence type="ECO:0000313" key="15">
    <source>
        <dbReference type="EMBL" id="PFX28463.1"/>
    </source>
</evidence>
<dbReference type="Pfam" id="PF08646">
    <property type="entry name" value="Rep_fac-A_C"/>
    <property type="match status" value="1"/>
</dbReference>
<keyword evidence="6 9" id="KW-0862">Zinc</keyword>
<name>A0A2B4SHC0_STYPI</name>
<evidence type="ECO:0000259" key="11">
    <source>
        <dbReference type="Pfam" id="PF01336"/>
    </source>
</evidence>
<evidence type="ECO:0000313" key="16">
    <source>
        <dbReference type="Proteomes" id="UP000225706"/>
    </source>
</evidence>
<dbReference type="SUPFAM" id="SSF50249">
    <property type="entry name" value="Nucleic acid-binding proteins"/>
    <property type="match status" value="4"/>
</dbReference>
<dbReference type="InterPro" id="IPR013955">
    <property type="entry name" value="Rep_factor-A_C"/>
</dbReference>
<dbReference type="EMBL" id="LSMT01000082">
    <property type="protein sequence ID" value="PFX28463.1"/>
    <property type="molecule type" value="Genomic_DNA"/>
</dbReference>
<keyword evidence="4 9" id="KW-0479">Metal-binding</keyword>
<dbReference type="GO" id="GO:0005634">
    <property type="term" value="C:nucleus"/>
    <property type="evidence" value="ECO:0007669"/>
    <property type="project" value="UniProtKB-SubCell"/>
</dbReference>
<dbReference type="InterPro" id="IPR004591">
    <property type="entry name" value="Rfa1"/>
</dbReference>
<dbReference type="AlphaFoldDB" id="A0A2B4SHC0"/>
<evidence type="ECO:0000259" key="14">
    <source>
        <dbReference type="Pfam" id="PF16900"/>
    </source>
</evidence>
<dbReference type="FunFam" id="2.40.50.140:FF:000064">
    <property type="entry name" value="Replication protein A subunit"/>
    <property type="match status" value="1"/>
</dbReference>
<dbReference type="FunFam" id="2.40.50.140:FF:000117">
    <property type="entry name" value="Replication protein A subunit"/>
    <property type="match status" value="1"/>
</dbReference>
<sequence length="664" mass="74358">MLIRNLAGVRVLDERKCHKTAFEYFITRICRRLQNLQRSLKMLSEGAIQKIISNPVEEHPQKPVLQILGIKQIQSRGSDGKGNDRYRLVLSDGIHVLTSAMLATQLNEMVTSEQLEVKAVIQLNKYICNVIQETRKVLILMDVTVIKPGREIPGKIGDPKNLNADPSNDRQNPPQQNGNSAPQTMSVGVKAVMANGKSAGGTSRGAGLASATYGSHKPLASRGDNTRSVFPITSLTPYQNRWTIRVRVTSKPKVRTYNNSRGEGRVFNVDLVDESGEIRATGFNEAVDKFYDLLELDKVFYISKCSLRTANKKFSTIKNDYELFLNNDSLIEPCDDTCDLPTMQYNFVEIGDLGNIDADALVDILGIVVSADEVTQITTRTTNRQVSKRDITLLDRSEKSVRATLWAEEAETFDEFVGKFPVLALKGAKVSDFGGRSLSILGSTNMRINPMDLQEAHSLRGWYENVGKDSNIESLSGLRSDGGGLGSGYKTFFQMDHENLGMGDKADYFTSKATVLFMKKDNCLYKACPTAECNKKVIDEGDGNYRCEKCNKTYPNFKYRLLLLTNLADFTGSHWVTCFQETAELLLKITADELGQMRDSGDERAFDHIFQEANFKTYIFRIRAKMETYNDETRVKCTAAGVSPLDIMQEGKRMIAEIQKLRML</sequence>
<evidence type="ECO:0000256" key="6">
    <source>
        <dbReference type="ARBA" id="ARBA00022833"/>
    </source>
</evidence>
<dbReference type="InterPro" id="IPR012340">
    <property type="entry name" value="NA-bd_OB-fold"/>
</dbReference>
<reference evidence="16" key="1">
    <citation type="journal article" date="2017" name="bioRxiv">
        <title>Comparative analysis of the genomes of Stylophora pistillata and Acropora digitifera provides evidence for extensive differences between species of corals.</title>
        <authorList>
            <person name="Voolstra C.R."/>
            <person name="Li Y."/>
            <person name="Liew Y.J."/>
            <person name="Baumgarten S."/>
            <person name="Zoccola D."/>
            <person name="Flot J.-F."/>
            <person name="Tambutte S."/>
            <person name="Allemand D."/>
            <person name="Aranda M."/>
        </authorList>
    </citation>
    <scope>NUCLEOTIDE SEQUENCE [LARGE SCALE GENOMIC DNA]</scope>
</reference>
<evidence type="ECO:0000256" key="9">
    <source>
        <dbReference type="RuleBase" id="RU364130"/>
    </source>
</evidence>
<comment type="similarity">
    <text evidence="2 9">Belongs to the replication factor A protein 1 family.</text>
</comment>
<dbReference type="STRING" id="50429.A0A2B4SHC0"/>
<comment type="caution">
    <text evidence="15">The sequence shown here is derived from an EMBL/GenBank/DDBJ whole genome shotgun (WGS) entry which is preliminary data.</text>
</comment>
<accession>A0A2B4SHC0</accession>
<evidence type="ECO:0000256" key="3">
    <source>
        <dbReference type="ARBA" id="ARBA00022705"/>
    </source>
</evidence>
<dbReference type="CDD" id="cd04476">
    <property type="entry name" value="RPA1_DBD_C"/>
    <property type="match status" value="1"/>
</dbReference>
<feature type="compositionally biased region" description="Polar residues" evidence="10">
    <location>
        <begin position="164"/>
        <end position="183"/>
    </location>
</feature>
<dbReference type="GO" id="GO:0006260">
    <property type="term" value="P:DNA replication"/>
    <property type="evidence" value="ECO:0007669"/>
    <property type="project" value="UniProtKB-KW"/>
</dbReference>
<dbReference type="FunFam" id="2.40.50.140:FF:000041">
    <property type="entry name" value="Replication protein A subunit"/>
    <property type="match status" value="1"/>
</dbReference>
<dbReference type="CDD" id="cd04477">
    <property type="entry name" value="RPA1N"/>
    <property type="match status" value="1"/>
</dbReference>
<dbReference type="FunFam" id="2.40.50.140:FF:000090">
    <property type="entry name" value="Replication protein A subunit"/>
    <property type="match status" value="1"/>
</dbReference>
<keyword evidence="7 9" id="KW-0238">DNA-binding</keyword>
<dbReference type="Pfam" id="PF01336">
    <property type="entry name" value="tRNA_anti-codon"/>
    <property type="match status" value="1"/>
</dbReference>
<dbReference type="InterPro" id="IPR047192">
    <property type="entry name" value="Euk_RPA1_DBD_C"/>
</dbReference>
<evidence type="ECO:0000259" key="13">
    <source>
        <dbReference type="Pfam" id="PF08646"/>
    </source>
</evidence>
<dbReference type="GO" id="GO:0003677">
    <property type="term" value="F:DNA binding"/>
    <property type="evidence" value="ECO:0007669"/>
    <property type="project" value="UniProtKB-KW"/>
</dbReference>
<feature type="domain" description="Replication protein A OB" evidence="14">
    <location>
        <begin position="350"/>
        <end position="449"/>
    </location>
</feature>
<keyword evidence="16" id="KW-1185">Reference proteome</keyword>
<dbReference type="Pfam" id="PF16900">
    <property type="entry name" value="REPA_OB_2"/>
    <property type="match status" value="1"/>
</dbReference>
<feature type="region of interest" description="Disordered" evidence="10">
    <location>
        <begin position="150"/>
        <end position="183"/>
    </location>
</feature>
<dbReference type="CDD" id="cd04475">
    <property type="entry name" value="RPA1_DBD_B"/>
    <property type="match status" value="1"/>
</dbReference>
<feature type="domain" description="Replication factor A C-terminal" evidence="13">
    <location>
        <begin position="508"/>
        <end position="654"/>
    </location>
</feature>
<protein>
    <recommendedName>
        <fullName evidence="9">Replication protein A subunit</fullName>
    </recommendedName>
</protein>
<comment type="subunit">
    <text evidence="9">Component of the heterotrimeric canonical replication protein A complex (RPA).</text>
</comment>
<dbReference type="OrthoDB" id="1751331at2759"/>
<dbReference type="PANTHER" id="PTHR47165:SF4">
    <property type="entry name" value="OS03G0429900 PROTEIN"/>
    <property type="match status" value="1"/>
</dbReference>
<keyword evidence="5 9" id="KW-0863">Zinc-finger</keyword>
<evidence type="ECO:0000256" key="7">
    <source>
        <dbReference type="ARBA" id="ARBA00023125"/>
    </source>
</evidence>
<evidence type="ECO:0000256" key="10">
    <source>
        <dbReference type="SAM" id="MobiDB-lite"/>
    </source>
</evidence>
<feature type="domain" description="OB" evidence="11">
    <location>
        <begin position="242"/>
        <end position="323"/>
    </location>
</feature>
<keyword evidence="3 9" id="KW-0235">DNA replication</keyword>
<dbReference type="Pfam" id="PF04057">
    <property type="entry name" value="Rep-A_N"/>
    <property type="match status" value="1"/>
</dbReference>
<gene>
    <name evidence="15" type="primary">RPA1</name>
    <name evidence="15" type="ORF">AWC38_SpisGene6739</name>
</gene>
<proteinExistence type="inferred from homology"/>
<feature type="domain" description="Replication factor-A protein 1 N-terminal" evidence="12">
    <location>
        <begin position="43"/>
        <end position="147"/>
    </location>
</feature>